<dbReference type="EMBL" id="CAAHCR010000009">
    <property type="protein sequence ID" value="VGL90249.1"/>
    <property type="molecule type" value="Genomic_DNA"/>
</dbReference>
<accession>A0A486H5Y2</accession>
<dbReference type="AlphaFoldDB" id="A0A486H5Y2"/>
<evidence type="ECO:0000313" key="2">
    <source>
        <dbReference type="EMBL" id="VGL94194.1"/>
    </source>
</evidence>
<organism evidence="2">
    <name type="scientific">Klebsiella pneumoniae</name>
    <dbReference type="NCBI Taxonomy" id="573"/>
    <lineage>
        <taxon>Bacteria</taxon>
        <taxon>Pseudomonadati</taxon>
        <taxon>Pseudomonadota</taxon>
        <taxon>Gammaproteobacteria</taxon>
        <taxon>Enterobacterales</taxon>
        <taxon>Enterobacteriaceae</taxon>
        <taxon>Klebsiella/Raoultella group</taxon>
        <taxon>Klebsiella</taxon>
        <taxon>Klebsiella pneumoniae complex</taxon>
    </lineage>
</organism>
<gene>
    <name evidence="2" type="ORF">SAMEA4873646_05051</name>
    <name evidence="1" type="ORF">SAMEA4873647_04500</name>
    <name evidence="3" type="ORF">SAMEA4873655_03320</name>
</gene>
<evidence type="ECO:0000313" key="1">
    <source>
        <dbReference type="EMBL" id="VGL90249.1"/>
    </source>
</evidence>
<protein>
    <submittedName>
        <fullName evidence="2">Uncharacterized protein</fullName>
    </submittedName>
</protein>
<dbReference type="EMBL" id="CAAHDB010000010">
    <property type="protein sequence ID" value="VGM20280.1"/>
    <property type="molecule type" value="Genomic_DNA"/>
</dbReference>
<name>A0A486H5Y2_KLEPN</name>
<proteinExistence type="predicted"/>
<sequence length="37" mass="4561">MESHNRNYCFFTDEKKIQIWHEPGINNLKLILNKEQE</sequence>
<dbReference type="EMBL" id="CAAHCP010000023">
    <property type="protein sequence ID" value="VGL94194.1"/>
    <property type="molecule type" value="Genomic_DNA"/>
</dbReference>
<reference evidence="2" key="1">
    <citation type="submission" date="2019-03" db="EMBL/GenBank/DDBJ databases">
        <authorList>
            <consortium name="Pathogen Informatics"/>
        </authorList>
    </citation>
    <scope>NUCLEOTIDE SEQUENCE</scope>
    <source>
        <strain evidence="2">5012STDY7626444</strain>
        <strain evidence="1">5012STDY7626445</strain>
        <strain evidence="3">5012STDY7626459</strain>
    </source>
</reference>
<evidence type="ECO:0000313" key="3">
    <source>
        <dbReference type="EMBL" id="VGM20280.1"/>
    </source>
</evidence>